<sequence>MSSSSSPAQTKRCPYCGAAMVLRVSKSEKNRGKPFWKCLTSYGATSCNGFEWVDVTSAQAEQPDDTYDATVLNMLKSIKDLVDWH</sequence>
<dbReference type="EMBL" id="PJQY01002356">
    <property type="protein sequence ID" value="PQP94297.1"/>
    <property type="molecule type" value="Genomic_DNA"/>
</dbReference>
<reference evidence="6 12" key="1">
    <citation type="submission" date="2018-02" db="EMBL/GenBank/DDBJ databases">
        <title>Draft genome of wild Prunus yedoensis var. nudiflora.</title>
        <authorList>
            <person name="Baek S."/>
            <person name="Kim J.-H."/>
            <person name="Choi K."/>
            <person name="Kim G.-B."/>
            <person name="Cho A."/>
            <person name="Jang H."/>
            <person name="Shin C.-H."/>
            <person name="Yu H.-J."/>
            <person name="Mun J.-H."/>
        </authorList>
    </citation>
    <scope>NUCLEOTIDE SEQUENCE [LARGE SCALE GENOMIC DNA]</scope>
    <source>
        <strain evidence="12">cv. Jeju island</strain>
        <tissue evidence="6">Leaf</tissue>
    </source>
</reference>
<dbReference type="GO" id="GO:0008270">
    <property type="term" value="F:zinc ion binding"/>
    <property type="evidence" value="ECO:0007669"/>
    <property type="project" value="UniProtKB-KW"/>
</dbReference>
<organism evidence="6 12">
    <name type="scientific">Prunus yedoensis var. nudiflora</name>
    <dbReference type="NCBI Taxonomy" id="2094558"/>
    <lineage>
        <taxon>Eukaryota</taxon>
        <taxon>Viridiplantae</taxon>
        <taxon>Streptophyta</taxon>
        <taxon>Embryophyta</taxon>
        <taxon>Tracheophyta</taxon>
        <taxon>Spermatophyta</taxon>
        <taxon>Magnoliopsida</taxon>
        <taxon>eudicotyledons</taxon>
        <taxon>Gunneridae</taxon>
        <taxon>Pentapetalae</taxon>
        <taxon>rosids</taxon>
        <taxon>fabids</taxon>
        <taxon>Rosales</taxon>
        <taxon>Rosaceae</taxon>
        <taxon>Amygdaloideae</taxon>
        <taxon>Amygdaleae</taxon>
        <taxon>Prunus</taxon>
    </lineage>
</organism>
<dbReference type="InterPro" id="IPR010666">
    <property type="entry name" value="Znf_GRF"/>
</dbReference>
<accession>A0A314UR80</accession>
<evidence type="ECO:0000313" key="11">
    <source>
        <dbReference type="EMBL" id="PQQ16390.1"/>
    </source>
</evidence>
<evidence type="ECO:0000256" key="1">
    <source>
        <dbReference type="ARBA" id="ARBA00022723"/>
    </source>
</evidence>
<protein>
    <recommendedName>
        <fullName evidence="5">GRF-type domain-containing protein</fullName>
    </recommendedName>
</protein>
<dbReference type="PROSITE" id="PS51999">
    <property type="entry name" value="ZF_GRF"/>
    <property type="match status" value="1"/>
</dbReference>
<dbReference type="OrthoDB" id="1078464at2759"/>
<dbReference type="Pfam" id="PF06839">
    <property type="entry name" value="Zn_ribbon_GRF"/>
    <property type="match status" value="1"/>
</dbReference>
<keyword evidence="3" id="KW-0862">Zinc</keyword>
<keyword evidence="1" id="KW-0479">Metal-binding</keyword>
<name>A0A314UR80_PRUYE</name>
<evidence type="ECO:0000313" key="10">
    <source>
        <dbReference type="EMBL" id="PQQ06940.1"/>
    </source>
</evidence>
<evidence type="ECO:0000313" key="12">
    <source>
        <dbReference type="Proteomes" id="UP000250321"/>
    </source>
</evidence>
<dbReference type="EMBL" id="PJQY01001993">
    <property type="protein sequence ID" value="PQP97256.1"/>
    <property type="molecule type" value="Genomic_DNA"/>
</dbReference>
<evidence type="ECO:0000313" key="8">
    <source>
        <dbReference type="EMBL" id="PQP97256.1"/>
    </source>
</evidence>
<keyword evidence="2 4" id="KW-0863">Zinc-finger</keyword>
<evidence type="ECO:0000313" key="9">
    <source>
        <dbReference type="EMBL" id="PQQ06229.1"/>
    </source>
</evidence>
<dbReference type="EMBL" id="PJQY01000988">
    <property type="protein sequence ID" value="PQQ06229.1"/>
    <property type="molecule type" value="Genomic_DNA"/>
</dbReference>
<evidence type="ECO:0000256" key="4">
    <source>
        <dbReference type="PROSITE-ProRule" id="PRU01343"/>
    </source>
</evidence>
<dbReference type="EMBL" id="PJQY01000919">
    <property type="protein sequence ID" value="PQQ06940.1"/>
    <property type="molecule type" value="Genomic_DNA"/>
</dbReference>
<dbReference type="Proteomes" id="UP000250321">
    <property type="component" value="Unassembled WGS sequence"/>
</dbReference>
<gene>
    <name evidence="10" type="ORF">Pyn_04305</name>
    <name evidence="7" type="ORF">Pyn_04367</name>
    <name evidence="9" type="ORF">Pyn_04909</name>
    <name evidence="8" type="ORF">Pyn_17690</name>
    <name evidence="6" type="ORF">Pyn_25192</name>
    <name evidence="11" type="ORF">Pyn_29412</name>
</gene>
<dbReference type="EMBL" id="PJQY01000195">
    <property type="protein sequence ID" value="PQQ16390.1"/>
    <property type="molecule type" value="Genomic_DNA"/>
</dbReference>
<feature type="domain" description="GRF-type" evidence="5">
    <location>
        <begin position="13"/>
        <end position="56"/>
    </location>
</feature>
<evidence type="ECO:0000313" key="7">
    <source>
        <dbReference type="EMBL" id="PQP94297.1"/>
    </source>
</evidence>
<comment type="caution">
    <text evidence="6">The sequence shown here is derived from an EMBL/GenBank/DDBJ whole genome shotgun (WGS) entry which is preliminary data.</text>
</comment>
<dbReference type="EMBL" id="PJQY01003120">
    <property type="protein sequence ID" value="PQM39941.1"/>
    <property type="molecule type" value="Genomic_DNA"/>
</dbReference>
<evidence type="ECO:0000256" key="2">
    <source>
        <dbReference type="ARBA" id="ARBA00022771"/>
    </source>
</evidence>
<dbReference type="AlphaFoldDB" id="A0A314UR80"/>
<evidence type="ECO:0000313" key="6">
    <source>
        <dbReference type="EMBL" id="PQM39941.1"/>
    </source>
</evidence>
<keyword evidence="12" id="KW-1185">Reference proteome</keyword>
<evidence type="ECO:0000256" key="3">
    <source>
        <dbReference type="ARBA" id="ARBA00022833"/>
    </source>
</evidence>
<evidence type="ECO:0000259" key="5">
    <source>
        <dbReference type="PROSITE" id="PS51999"/>
    </source>
</evidence>
<proteinExistence type="predicted"/>